<evidence type="ECO:0000313" key="11">
    <source>
        <dbReference type="EMBL" id="MEE6146557.1"/>
    </source>
</evidence>
<protein>
    <recommendedName>
        <fullName evidence="2">Single-stranded-DNA-specific exonuclease RecJ</fullName>
    </recommendedName>
</protein>
<feature type="domain" description="Helicase C-terminal" evidence="10">
    <location>
        <begin position="964"/>
        <end position="1114"/>
    </location>
</feature>
<evidence type="ECO:0000256" key="3">
    <source>
        <dbReference type="ARBA" id="ARBA00022722"/>
    </source>
</evidence>
<reference evidence="11 12" key="1">
    <citation type="submission" date="2024-01" db="EMBL/GenBank/DDBJ databases">
        <title>Description of Olsenella sp. nov., isolated from pig feces.</title>
        <authorList>
            <person name="Chang Y.-H."/>
        </authorList>
    </citation>
    <scope>NUCLEOTIDE SEQUENCE [LARGE SCALE GENOMIC DNA]</scope>
    <source>
        <strain evidence="11 12">YH-ols2223</strain>
    </source>
</reference>
<dbReference type="GO" id="GO:0004527">
    <property type="term" value="F:exonuclease activity"/>
    <property type="evidence" value="ECO:0007669"/>
    <property type="project" value="UniProtKB-KW"/>
</dbReference>
<dbReference type="Pfam" id="PF08797">
    <property type="entry name" value="HIRAN"/>
    <property type="match status" value="1"/>
</dbReference>
<dbReference type="InterPro" id="IPR001667">
    <property type="entry name" value="DDH_dom"/>
</dbReference>
<organism evidence="11 12">
    <name type="scientific">Olsenella absiana</name>
    <dbReference type="NCBI Taxonomy" id="3115222"/>
    <lineage>
        <taxon>Bacteria</taxon>
        <taxon>Bacillati</taxon>
        <taxon>Actinomycetota</taxon>
        <taxon>Coriobacteriia</taxon>
        <taxon>Coriobacteriales</taxon>
        <taxon>Atopobiaceae</taxon>
        <taxon>Olsenella</taxon>
    </lineage>
</organism>
<dbReference type="InterPro" id="IPR004610">
    <property type="entry name" value="RecJ"/>
</dbReference>
<keyword evidence="6" id="KW-0378">Hydrolase</keyword>
<keyword evidence="4" id="KW-0479">Metal-binding</keyword>
<dbReference type="InterPro" id="IPR011545">
    <property type="entry name" value="DEAD/DEAH_box_helicase_dom"/>
</dbReference>
<evidence type="ECO:0000259" key="9">
    <source>
        <dbReference type="PROSITE" id="PS51192"/>
    </source>
</evidence>
<dbReference type="Pfam" id="PF02272">
    <property type="entry name" value="DHHA1"/>
    <property type="match status" value="1"/>
</dbReference>
<dbReference type="Pfam" id="PF01368">
    <property type="entry name" value="DHH"/>
    <property type="match status" value="1"/>
</dbReference>
<dbReference type="SMART" id="SM00487">
    <property type="entry name" value="DEXDc"/>
    <property type="match status" value="1"/>
</dbReference>
<dbReference type="PROSITE" id="PS51194">
    <property type="entry name" value="HELICASE_CTER"/>
    <property type="match status" value="1"/>
</dbReference>
<accession>A0ABU7R7J0</accession>
<dbReference type="Gene3D" id="3.10.310.30">
    <property type="match status" value="1"/>
</dbReference>
<dbReference type="Gene3D" id="3.90.1640.30">
    <property type="match status" value="1"/>
</dbReference>
<evidence type="ECO:0000256" key="1">
    <source>
        <dbReference type="ARBA" id="ARBA00005915"/>
    </source>
</evidence>
<comment type="similarity">
    <text evidence="1">Belongs to the RecJ family.</text>
</comment>
<keyword evidence="8" id="KW-0067">ATP-binding</keyword>
<dbReference type="InterPro" id="IPR027417">
    <property type="entry name" value="P-loop_NTPase"/>
</dbReference>
<dbReference type="InterPro" id="IPR001650">
    <property type="entry name" value="Helicase_C-like"/>
</dbReference>
<keyword evidence="5" id="KW-0547">Nucleotide-binding</keyword>
<proteinExistence type="inferred from homology"/>
<dbReference type="InterPro" id="IPR051673">
    <property type="entry name" value="SSDNA_exonuclease_RecJ"/>
</dbReference>
<dbReference type="PROSITE" id="PS51192">
    <property type="entry name" value="HELICASE_ATP_BIND_1"/>
    <property type="match status" value="1"/>
</dbReference>
<comment type="caution">
    <text evidence="11">The sequence shown here is derived from an EMBL/GenBank/DDBJ whole genome shotgun (WGS) entry which is preliminary data.</text>
</comment>
<dbReference type="Pfam" id="PF00270">
    <property type="entry name" value="DEAD"/>
    <property type="match status" value="1"/>
</dbReference>
<dbReference type="SMART" id="SM00910">
    <property type="entry name" value="HIRAN"/>
    <property type="match status" value="1"/>
</dbReference>
<dbReference type="SMART" id="SM00490">
    <property type="entry name" value="HELICc"/>
    <property type="match status" value="1"/>
</dbReference>
<dbReference type="InterPro" id="IPR003156">
    <property type="entry name" value="DHHA1_dom"/>
</dbReference>
<evidence type="ECO:0000256" key="6">
    <source>
        <dbReference type="ARBA" id="ARBA00022801"/>
    </source>
</evidence>
<evidence type="ECO:0000256" key="7">
    <source>
        <dbReference type="ARBA" id="ARBA00022839"/>
    </source>
</evidence>
<gene>
    <name evidence="11" type="primary">recJ</name>
    <name evidence="11" type="ORF">VXJ25_00890</name>
</gene>
<dbReference type="RefSeq" id="WP_330957322.1">
    <property type="nucleotide sequence ID" value="NZ_JAZGJQ010000001.1"/>
</dbReference>
<dbReference type="SUPFAM" id="SSF64182">
    <property type="entry name" value="DHH phosphoesterases"/>
    <property type="match status" value="1"/>
</dbReference>
<dbReference type="Gene3D" id="3.40.50.300">
    <property type="entry name" value="P-loop containing nucleotide triphosphate hydrolases"/>
    <property type="match status" value="2"/>
</dbReference>
<dbReference type="Pfam" id="PF00271">
    <property type="entry name" value="Helicase_C"/>
    <property type="match status" value="1"/>
</dbReference>
<evidence type="ECO:0000256" key="4">
    <source>
        <dbReference type="ARBA" id="ARBA00022723"/>
    </source>
</evidence>
<dbReference type="NCBIfam" id="TIGR00644">
    <property type="entry name" value="recJ"/>
    <property type="match status" value="1"/>
</dbReference>
<name>A0ABU7R7J0_9ACTN</name>
<evidence type="ECO:0000259" key="10">
    <source>
        <dbReference type="PROSITE" id="PS51194"/>
    </source>
</evidence>
<evidence type="ECO:0000256" key="2">
    <source>
        <dbReference type="ARBA" id="ARBA00019841"/>
    </source>
</evidence>
<feature type="domain" description="Helicase ATP-binding" evidence="9">
    <location>
        <begin position="772"/>
        <end position="929"/>
    </location>
</feature>
<dbReference type="PANTHER" id="PTHR30255:SF2">
    <property type="entry name" value="SINGLE-STRANDED-DNA-SPECIFIC EXONUCLEASE RECJ"/>
    <property type="match status" value="1"/>
</dbReference>
<dbReference type="InterPro" id="IPR041122">
    <property type="entry name" value="RecJ_OB"/>
</dbReference>
<evidence type="ECO:0000256" key="5">
    <source>
        <dbReference type="ARBA" id="ARBA00022741"/>
    </source>
</evidence>
<dbReference type="Proteomes" id="UP001332931">
    <property type="component" value="Unassembled WGS sequence"/>
</dbReference>
<dbReference type="SUPFAM" id="SSF52540">
    <property type="entry name" value="P-loop containing nucleoside triphosphate hydrolases"/>
    <property type="match status" value="1"/>
</dbReference>
<dbReference type="Gene3D" id="3.30.70.2330">
    <property type="match status" value="1"/>
</dbReference>
<evidence type="ECO:0000313" key="12">
    <source>
        <dbReference type="Proteomes" id="UP001332931"/>
    </source>
</evidence>
<dbReference type="InterPro" id="IPR014905">
    <property type="entry name" value="HIRAN"/>
</dbReference>
<dbReference type="PANTHER" id="PTHR30255">
    <property type="entry name" value="SINGLE-STRANDED-DNA-SPECIFIC EXONUCLEASE RECJ"/>
    <property type="match status" value="1"/>
</dbReference>
<keyword evidence="12" id="KW-1185">Reference proteome</keyword>
<evidence type="ECO:0000256" key="8">
    <source>
        <dbReference type="ARBA" id="ARBA00022840"/>
    </source>
</evidence>
<dbReference type="EMBL" id="JAZGJQ010000001">
    <property type="protein sequence ID" value="MEE6146557.1"/>
    <property type="molecule type" value="Genomic_DNA"/>
</dbReference>
<dbReference type="Pfam" id="PF17768">
    <property type="entry name" value="RecJ_OB"/>
    <property type="match status" value="1"/>
</dbReference>
<keyword evidence="7 11" id="KW-0269">Exonuclease</keyword>
<sequence>MAGLATSPRWKILGADAGAEEALVSELGVSPLVARVMVARGLADVEEARRFLAPSLERDWVDPLAIPGMAEATDRVMGAIARGETIAVFGDFDVDGMSATCILTLGLRHFGAKVSPFIPHRFGEGYGLSREALDRVIEACHPDLLVTVDNGIAAAKEVAWLLDQGVDVVVTDHHEPGDLVPAGVPVADPKIGGGCPSRELAGAGVALKMVSEVGRRDGEPDFWRGLTDLATLGTISDMMLLRGENRALVADGIERLRRTGRPGLVALAATAGVDLASVTADALPFSLIPRLNAAGRMGTTDVAFDLLISDDAAEAAVLAGKLERINGERREIESDLAEQAMAVLDATYDGGRVAVVGGEGWHEGVKGIVASRIVNRYHVPAILFTISDGVARGSGRSVGSVDLFHAVEQCSDLLVRFGGHAGAVGVTLEAANLDAFRDRLEEVLDRLPAEQFQDTGEVTTLVSLQEMTIDNIASLEVLQPFGQGNKKPLLGACGVLMKNRSRVGYSNNHLCFSATDGFTTVPAIMFRAPDIEHASAYDGAVDLVFDAVNEVWQGRCKPKLMVKDIIYRDAAPAASAGAPAAGAARAASGSPCPPAQPESLADELFSRADEVLSRDEFAGIAEASSFLTKAVGVSFGDRQQVISELAPGEVLAVVHEADNPADKCAVALRDPAGRKVGFLRRQIAAAIAPLIDDGVRYEASVREVTGGGDGRAFGVNVQVARIGGAGGAGRGDDPAKLARAELSSLGGAELTDRLRRHLIGDHELLPAQKAALDLLAQGRPTLCVMATGRGKSLVFHVHAAREALLAHRASVFVYPLRALVSDQAFHLRESLGPLGVRVRVLTGETSPDERDEVFGALSAGEVDVVLTTPEFLEIHARRLSAGEVGFVVIDEAHHAGTGERDAYAGLPEALRRLGSPTVCAVTATASTPVATRVCQLFGIRHDAVVVDQSVRANLELEDHRELRDREAALVSVVAAGEKTIIYVNSREQSVSLARMLRHALPDLAPRVAFYNAGLTRPDRTRVEEAFRSGALSCIVSTSAFGEGVNLPDIRNVVLYHLPMGSAEFNQMSGRAGRDGERARIWLMYGSRDARINERILSSSAPSREDLVTLYRTLTRMARQCLSKGSPEACEVDGSFALNNADIAQSALEVDPCSRLDERSVSCGVSIFRELGLLTTRGYGSSRHIQMSPSPERVDLESSIRYLEGQRARDDFSEFAAWALSSRPQEILCRINRPITPSFGDVVDR</sequence>
<keyword evidence="3" id="KW-0540">Nuclease</keyword>
<dbReference type="InterPro" id="IPR014001">
    <property type="entry name" value="Helicase_ATP-bd"/>
</dbReference>
<dbReference type="InterPro" id="IPR038763">
    <property type="entry name" value="DHH_sf"/>
</dbReference>